<dbReference type="Proteomes" id="UP000677228">
    <property type="component" value="Unassembled WGS sequence"/>
</dbReference>
<keyword evidence="9" id="KW-1185">Reference proteome</keyword>
<dbReference type="EMBL" id="CAJNOK010051084">
    <property type="protein sequence ID" value="CAF1602926.1"/>
    <property type="molecule type" value="Genomic_DNA"/>
</dbReference>
<dbReference type="Gene3D" id="3.30.980.10">
    <property type="entry name" value="Threonyl-trna Synthetase, Chain A, domain 2"/>
    <property type="match status" value="1"/>
</dbReference>
<accession>A0A815GNX9</accession>
<evidence type="ECO:0000313" key="9">
    <source>
        <dbReference type="Proteomes" id="UP000663829"/>
    </source>
</evidence>
<gene>
    <name evidence="5" type="ORF">GPM918_LOCUS30437</name>
    <name evidence="6" type="ORF">OVA965_LOCUS42213</name>
    <name evidence="7" type="ORF">SRO942_LOCUS31048</name>
    <name evidence="8" type="ORF">TMI583_LOCUS44046</name>
</gene>
<dbReference type="EMBL" id="CAJNOQ010014410">
    <property type="protein sequence ID" value="CAF1341126.1"/>
    <property type="molecule type" value="Genomic_DNA"/>
</dbReference>
<dbReference type="PANTHER" id="PTHR43462">
    <property type="entry name" value="ALANYL-TRNA EDITING PROTEIN"/>
    <property type="match status" value="1"/>
</dbReference>
<feature type="domain" description="Alanyl-transfer RNA synthetases family profile" evidence="4">
    <location>
        <begin position="1"/>
        <end position="228"/>
    </location>
</feature>
<evidence type="ECO:0000313" key="6">
    <source>
        <dbReference type="EMBL" id="CAF1602926.1"/>
    </source>
</evidence>
<dbReference type="GO" id="GO:0005524">
    <property type="term" value="F:ATP binding"/>
    <property type="evidence" value="ECO:0007669"/>
    <property type="project" value="InterPro"/>
</dbReference>
<evidence type="ECO:0000256" key="2">
    <source>
        <dbReference type="ARBA" id="ARBA00004496"/>
    </source>
</evidence>
<dbReference type="GO" id="GO:0003676">
    <property type="term" value="F:nucleic acid binding"/>
    <property type="evidence" value="ECO:0007669"/>
    <property type="project" value="InterPro"/>
</dbReference>
<comment type="cofactor">
    <cofactor evidence="1">
        <name>Zn(2+)</name>
        <dbReference type="ChEBI" id="CHEBI:29105"/>
    </cofactor>
</comment>
<evidence type="ECO:0000313" key="7">
    <source>
        <dbReference type="EMBL" id="CAF4202058.1"/>
    </source>
</evidence>
<dbReference type="PANTHER" id="PTHR43462:SF2">
    <property type="entry name" value="THREONYL AND ALANYL TRNA SYNTHETASE SECOND ADDITIONAL DOMAIN-CONTAINING PROTEIN"/>
    <property type="match status" value="1"/>
</dbReference>
<dbReference type="Gene3D" id="2.40.30.130">
    <property type="match status" value="1"/>
</dbReference>
<comment type="subcellular location">
    <subcellularLocation>
        <location evidence="2">Cytoplasm</location>
    </subcellularLocation>
</comment>
<dbReference type="GO" id="GO:0005737">
    <property type="term" value="C:cytoplasm"/>
    <property type="evidence" value="ECO:0007669"/>
    <property type="project" value="UniProtKB-SubCell"/>
</dbReference>
<comment type="caution">
    <text evidence="5">The sequence shown here is derived from an EMBL/GenBank/DDBJ whole genome shotgun (WGS) entry which is preliminary data.</text>
</comment>
<dbReference type="InterPro" id="IPR018163">
    <property type="entry name" value="Thr/Ala-tRNA-synth_IIc_edit"/>
</dbReference>
<dbReference type="InterPro" id="IPR009000">
    <property type="entry name" value="Transl_B-barrel_sf"/>
</dbReference>
<dbReference type="Proteomes" id="UP000682733">
    <property type="component" value="Unassembled WGS sequence"/>
</dbReference>
<dbReference type="Pfam" id="PF01411">
    <property type="entry name" value="tRNA-synt_2c"/>
    <property type="match status" value="1"/>
</dbReference>
<dbReference type="OrthoDB" id="288942at2759"/>
<dbReference type="InterPro" id="IPR018164">
    <property type="entry name" value="Ala-tRNA-synth_IIc_N"/>
</dbReference>
<dbReference type="EMBL" id="CAJOBA010074938">
    <property type="protein sequence ID" value="CAF4412483.1"/>
    <property type="molecule type" value="Genomic_DNA"/>
</dbReference>
<sequence>MATSTDSTQNQTELDYMKDSYLFDSQAVVRQCETVDGGKFQITLDRTIFHPQGGGQPYDVGTISNDDAVFNVNEVRMNPQGIVIHTGEYEHGTLAPGQTVNLHVDEARRRLNCRLHSAGHLLDVAVRNAELSLVPGKGYHFIDAPYVEYDGKIEPALRESSLNRIQIELKKLLTIPFPVKVIFENTDNGDPITYSVKRQVSIADGYTCPCGGTHVHNIRDIGNVEVTKLRVQGPKTRISYKLETN</sequence>
<dbReference type="InterPro" id="IPR051335">
    <property type="entry name" value="Alanyl-tRNA_Editing_Enzymes"/>
</dbReference>
<proteinExistence type="inferred from homology"/>
<evidence type="ECO:0000259" key="4">
    <source>
        <dbReference type="PROSITE" id="PS50860"/>
    </source>
</evidence>
<evidence type="ECO:0000256" key="3">
    <source>
        <dbReference type="ARBA" id="ARBA00008429"/>
    </source>
</evidence>
<dbReference type="AlphaFoldDB" id="A0A815GNX9"/>
<dbReference type="SUPFAM" id="SSF55186">
    <property type="entry name" value="ThrRS/AlaRS common domain"/>
    <property type="match status" value="1"/>
</dbReference>
<dbReference type="Proteomes" id="UP000663829">
    <property type="component" value="Unassembled WGS sequence"/>
</dbReference>
<dbReference type="Pfam" id="PF07973">
    <property type="entry name" value="tRNA_SAD"/>
    <property type="match status" value="1"/>
</dbReference>
<dbReference type="PROSITE" id="PS50860">
    <property type="entry name" value="AA_TRNA_LIGASE_II_ALA"/>
    <property type="match status" value="1"/>
</dbReference>
<evidence type="ECO:0000313" key="8">
    <source>
        <dbReference type="EMBL" id="CAF4412483.1"/>
    </source>
</evidence>
<dbReference type="GO" id="GO:0004813">
    <property type="term" value="F:alanine-tRNA ligase activity"/>
    <property type="evidence" value="ECO:0007669"/>
    <property type="project" value="InterPro"/>
</dbReference>
<protein>
    <recommendedName>
        <fullName evidence="4">Alanyl-transfer RNA synthetases family profile domain-containing protein</fullName>
    </recommendedName>
</protein>
<dbReference type="GO" id="GO:0006419">
    <property type="term" value="P:alanyl-tRNA aminoacylation"/>
    <property type="evidence" value="ECO:0007669"/>
    <property type="project" value="InterPro"/>
</dbReference>
<organism evidence="5 9">
    <name type="scientific">Didymodactylos carnosus</name>
    <dbReference type="NCBI Taxonomy" id="1234261"/>
    <lineage>
        <taxon>Eukaryota</taxon>
        <taxon>Metazoa</taxon>
        <taxon>Spiralia</taxon>
        <taxon>Gnathifera</taxon>
        <taxon>Rotifera</taxon>
        <taxon>Eurotatoria</taxon>
        <taxon>Bdelloidea</taxon>
        <taxon>Philodinida</taxon>
        <taxon>Philodinidae</taxon>
        <taxon>Didymodactylos</taxon>
    </lineage>
</organism>
<comment type="similarity">
    <text evidence="3">Belongs to the class-II aminoacyl-tRNA synthetase family. Alax-L subfamily.</text>
</comment>
<dbReference type="InterPro" id="IPR012947">
    <property type="entry name" value="tRNA_SAD"/>
</dbReference>
<dbReference type="Proteomes" id="UP000681722">
    <property type="component" value="Unassembled WGS sequence"/>
</dbReference>
<dbReference type="SUPFAM" id="SSF50447">
    <property type="entry name" value="Translation proteins"/>
    <property type="match status" value="1"/>
</dbReference>
<dbReference type="InterPro" id="IPR018165">
    <property type="entry name" value="Ala-tRNA-synth_IIc_core"/>
</dbReference>
<evidence type="ECO:0000313" key="5">
    <source>
        <dbReference type="EMBL" id="CAF1341126.1"/>
    </source>
</evidence>
<name>A0A815GNX9_9BILA</name>
<dbReference type="EMBL" id="CAJOBC010058829">
    <property type="protein sequence ID" value="CAF4202058.1"/>
    <property type="molecule type" value="Genomic_DNA"/>
</dbReference>
<reference evidence="5" key="1">
    <citation type="submission" date="2021-02" db="EMBL/GenBank/DDBJ databases">
        <authorList>
            <person name="Nowell W R."/>
        </authorList>
    </citation>
    <scope>NUCLEOTIDE SEQUENCE</scope>
</reference>
<evidence type="ECO:0000256" key="1">
    <source>
        <dbReference type="ARBA" id="ARBA00001947"/>
    </source>
</evidence>